<keyword evidence="2" id="KW-1185">Reference proteome</keyword>
<dbReference type="PROSITE" id="PS51406">
    <property type="entry name" value="FIBRINOGEN_C_2"/>
    <property type="match status" value="1"/>
</dbReference>
<accession>A0A6P8W906</accession>
<dbReference type="InterPro" id="IPR002181">
    <property type="entry name" value="Fibrinogen_a/b/g_C_dom"/>
</dbReference>
<sequence length="160" mass="18608">MVIQRRFEGQEDFNKNWEEYRNGFGDLRGEFFIGLENLHLITNSTRHELDIYVFNRGVYYGTYDNFRIGNEDSLYELESIGNFTGIEPNNLEANVKQKFSTYDRNNIPNAYQHCAEHPMGGWWYPANCGESNLNAAYRYGKGIIWHSGGATSTEMKIRPL</sequence>
<reference evidence="3" key="1">
    <citation type="submission" date="2025-08" db="UniProtKB">
        <authorList>
            <consortium name="RefSeq"/>
        </authorList>
    </citation>
    <scope>IDENTIFICATION</scope>
    <source>
        <strain evidence="3">15112-1751.03</strain>
        <tissue evidence="3">Whole Adult</tissue>
    </source>
</reference>
<dbReference type="OrthoDB" id="6145874at2759"/>
<dbReference type="GeneID" id="117565125"/>
<dbReference type="InterPro" id="IPR014716">
    <property type="entry name" value="Fibrinogen_a/b/g_C_1"/>
</dbReference>
<organism evidence="2 3">
    <name type="scientific">Drosophila albomicans</name>
    <name type="common">Fruit fly</name>
    <dbReference type="NCBI Taxonomy" id="7291"/>
    <lineage>
        <taxon>Eukaryota</taxon>
        <taxon>Metazoa</taxon>
        <taxon>Ecdysozoa</taxon>
        <taxon>Arthropoda</taxon>
        <taxon>Hexapoda</taxon>
        <taxon>Insecta</taxon>
        <taxon>Pterygota</taxon>
        <taxon>Neoptera</taxon>
        <taxon>Endopterygota</taxon>
        <taxon>Diptera</taxon>
        <taxon>Brachycera</taxon>
        <taxon>Muscomorpha</taxon>
        <taxon>Ephydroidea</taxon>
        <taxon>Drosophilidae</taxon>
        <taxon>Drosophila</taxon>
    </lineage>
</organism>
<dbReference type="GO" id="GO:0005615">
    <property type="term" value="C:extracellular space"/>
    <property type="evidence" value="ECO:0007669"/>
    <property type="project" value="TreeGrafter"/>
</dbReference>
<evidence type="ECO:0000313" key="3">
    <source>
        <dbReference type="RefSeq" id="XP_034099984.1"/>
    </source>
</evidence>
<dbReference type="PANTHER" id="PTHR19143">
    <property type="entry name" value="FIBRINOGEN/TENASCIN/ANGIOPOEITIN"/>
    <property type="match status" value="1"/>
</dbReference>
<protein>
    <submittedName>
        <fullName evidence="3">Fibrinogen-like protein 1</fullName>
    </submittedName>
</protein>
<evidence type="ECO:0000259" key="1">
    <source>
        <dbReference type="PROSITE" id="PS51406"/>
    </source>
</evidence>
<name>A0A6P8W906_DROAB</name>
<dbReference type="Gene3D" id="3.90.215.10">
    <property type="entry name" value="Gamma Fibrinogen, chain A, domain 1"/>
    <property type="match status" value="1"/>
</dbReference>
<dbReference type="PANTHER" id="PTHR19143:SF327">
    <property type="entry name" value="FI21813P1-RELATED"/>
    <property type="match status" value="1"/>
</dbReference>
<gene>
    <name evidence="3" type="primary">LOC117565125</name>
</gene>
<proteinExistence type="predicted"/>
<dbReference type="RefSeq" id="XP_034099984.1">
    <property type="nucleotide sequence ID" value="XM_034244093.2"/>
</dbReference>
<dbReference type="InterPro" id="IPR036056">
    <property type="entry name" value="Fibrinogen-like_C"/>
</dbReference>
<dbReference type="Pfam" id="PF00147">
    <property type="entry name" value="Fibrinogen_C"/>
    <property type="match status" value="1"/>
</dbReference>
<dbReference type="AlphaFoldDB" id="A0A6P8W906"/>
<dbReference type="SUPFAM" id="SSF56496">
    <property type="entry name" value="Fibrinogen C-terminal domain-like"/>
    <property type="match status" value="1"/>
</dbReference>
<dbReference type="Proteomes" id="UP000515160">
    <property type="component" value="Chromosome 2L"/>
</dbReference>
<dbReference type="InterPro" id="IPR050373">
    <property type="entry name" value="Fibrinogen_C-term_domain"/>
</dbReference>
<evidence type="ECO:0000313" key="2">
    <source>
        <dbReference type="Proteomes" id="UP000515160"/>
    </source>
</evidence>
<feature type="domain" description="Fibrinogen C-terminal" evidence="1">
    <location>
        <begin position="1"/>
        <end position="160"/>
    </location>
</feature>
<dbReference type="SMART" id="SM00186">
    <property type="entry name" value="FBG"/>
    <property type="match status" value="1"/>
</dbReference>